<comment type="subcellular location">
    <subcellularLocation>
        <location evidence="15">Cell membrane</location>
        <topology evidence="15">Multi-pass membrane protein</topology>
        <orientation evidence="15">Cytoplasmic side</orientation>
    </subcellularLocation>
    <subcellularLocation>
        <location evidence="1">Membrane</location>
    </subcellularLocation>
</comment>
<keyword evidence="9 15" id="KW-0862">Zinc</keyword>
<dbReference type="InterPro" id="IPR003959">
    <property type="entry name" value="ATPase_AAA_core"/>
</dbReference>
<evidence type="ECO:0000256" key="17">
    <source>
        <dbReference type="SAM" id="MobiDB-lite"/>
    </source>
</evidence>
<dbReference type="NCBIfam" id="TIGR01241">
    <property type="entry name" value="FtsH_fam"/>
    <property type="match status" value="1"/>
</dbReference>
<keyword evidence="10 15" id="KW-0067">ATP-binding</keyword>
<keyword evidence="5 15" id="KW-0812">Transmembrane</keyword>
<feature type="region of interest" description="Disordered" evidence="17">
    <location>
        <begin position="639"/>
        <end position="672"/>
    </location>
</feature>
<dbReference type="Proteomes" id="UP000509623">
    <property type="component" value="Chromosome"/>
</dbReference>
<dbReference type="SMART" id="SM00382">
    <property type="entry name" value="AAA"/>
    <property type="match status" value="1"/>
</dbReference>
<dbReference type="Gene3D" id="3.30.720.210">
    <property type="match status" value="1"/>
</dbReference>
<evidence type="ECO:0000259" key="18">
    <source>
        <dbReference type="SMART" id="SM00382"/>
    </source>
</evidence>
<feature type="transmembrane region" description="Helical" evidence="15">
    <location>
        <begin position="12"/>
        <end position="33"/>
    </location>
</feature>
<comment type="similarity">
    <text evidence="2 15">In the C-terminal section; belongs to the peptidase M41 family.</text>
</comment>
<keyword evidence="13 15" id="KW-0472">Membrane</keyword>
<dbReference type="Proteomes" id="UP000501316">
    <property type="component" value="Chromosome"/>
</dbReference>
<evidence type="ECO:0000313" key="21">
    <source>
        <dbReference type="Proteomes" id="UP000501316"/>
    </source>
</evidence>
<sequence>MKEQKTPKKQIIIFYVVAILVIVLLNMVIFPTITQPKTISVDYATFLKMVDSNQVAKVNIDRSNQRITFTAKGKVPTITASSSSAVSSRTILAGGSTQTVQEQPADPGRENTYVTGLMPDEKLTERLLAKGTIQFTADIPQQASPLLAVFIEVVLPFGLIVLAGWLFLHMMQKRVGGAGSMSFGKSNAKIYVEAQTGKTFDDVAGEDEAKEALVEIVDFLHNPKKYADIGATLPKGALLVGPPGTGKTLLAQAVAGEAHVPFFSISGSEFVEMFVGMGAAKVRDLFKQAQEKAPCIVFIDEIDTIGKARDNSISTNDEREQTLNQLLTEMDGFDGRKGVVILAATNRPDSLDKALLRPGRFDRRIPVELPDLKGREAILKVHAREIKIGPDVNYNAIARATAGASGAELANIINEAALRAVKCGRKAVIQEDLEESVETVIAGYQRKGAVIPINEKKIIAYHETGHALVAAMQKGSAPVTKITIIPRTSGALGYTMQVDEGEKCLMSKKECLEKIATLCGGRASEELIFGDCTSGASNDIEQATKIARAMVTRFGMSDDFGMVAMETVQNQYLGGDASLSCSPETATKIDAEVQNIIKKQHAKALQILKDNTPKLHEISKYLLEKETITGDEFMRILRGEEKPELDNEDGGTPMLSGVSSEEVNKEDGEPNS</sequence>
<dbReference type="EC" id="3.4.24.-" evidence="15"/>
<evidence type="ECO:0000313" key="19">
    <source>
        <dbReference type="EMBL" id="QKN23650.1"/>
    </source>
</evidence>
<evidence type="ECO:0000256" key="8">
    <source>
        <dbReference type="ARBA" id="ARBA00022801"/>
    </source>
</evidence>
<keyword evidence="3 15" id="KW-1003">Cell membrane</keyword>
<evidence type="ECO:0000256" key="14">
    <source>
        <dbReference type="ARBA" id="ARBA00061570"/>
    </source>
</evidence>
<dbReference type="PROSITE" id="PS00674">
    <property type="entry name" value="AAA"/>
    <property type="match status" value="1"/>
</dbReference>
<dbReference type="AlphaFoldDB" id="A0A859DPE0"/>
<feature type="binding site" evidence="15">
    <location>
        <position position="466"/>
    </location>
    <ligand>
        <name>Zn(2+)</name>
        <dbReference type="ChEBI" id="CHEBI:29105"/>
        <note>catalytic</note>
    </ligand>
</feature>
<evidence type="ECO:0000256" key="7">
    <source>
        <dbReference type="ARBA" id="ARBA00022741"/>
    </source>
</evidence>
<evidence type="ECO:0000256" key="12">
    <source>
        <dbReference type="ARBA" id="ARBA00023049"/>
    </source>
</evidence>
<evidence type="ECO:0000256" key="11">
    <source>
        <dbReference type="ARBA" id="ARBA00022989"/>
    </source>
</evidence>
<feature type="compositionally biased region" description="Basic and acidic residues" evidence="17">
    <location>
        <begin position="662"/>
        <end position="672"/>
    </location>
</feature>
<evidence type="ECO:0000256" key="3">
    <source>
        <dbReference type="ARBA" id="ARBA00022475"/>
    </source>
</evidence>
<dbReference type="GO" id="GO:0030163">
    <property type="term" value="P:protein catabolic process"/>
    <property type="evidence" value="ECO:0007669"/>
    <property type="project" value="UniProtKB-UniRule"/>
</dbReference>
<dbReference type="KEGG" id="clf:GJQ69_03655"/>
<feature type="binding site" evidence="15">
    <location>
        <position position="462"/>
    </location>
    <ligand>
        <name>Zn(2+)</name>
        <dbReference type="ChEBI" id="CHEBI:29105"/>
        <note>catalytic</note>
    </ligand>
</feature>
<evidence type="ECO:0000256" key="16">
    <source>
        <dbReference type="RuleBase" id="RU003651"/>
    </source>
</evidence>
<keyword evidence="6 15" id="KW-0479">Metal-binding</keyword>
<proteinExistence type="inferred from homology"/>
<keyword evidence="8 15" id="KW-0378">Hydrolase</keyword>
<dbReference type="RefSeq" id="WP_086036006.1">
    <property type="nucleotide sequence ID" value="NZ_CP046051.1"/>
</dbReference>
<comment type="similarity">
    <text evidence="16">Belongs to the AAA ATPase family.</text>
</comment>
<evidence type="ECO:0000256" key="10">
    <source>
        <dbReference type="ARBA" id="ARBA00022840"/>
    </source>
</evidence>
<dbReference type="InterPro" id="IPR027417">
    <property type="entry name" value="P-loop_NTPase"/>
</dbReference>
<comment type="function">
    <text evidence="15">Acts as a processive, ATP-dependent zinc metallopeptidase for both cytoplasmic and membrane proteins. Plays a role in the quality control of integral membrane proteins.</text>
</comment>
<accession>A0A859DPE0</accession>
<evidence type="ECO:0000256" key="15">
    <source>
        <dbReference type="HAMAP-Rule" id="MF_01458"/>
    </source>
</evidence>
<dbReference type="FunFam" id="3.40.50.300:FF:000001">
    <property type="entry name" value="ATP-dependent zinc metalloprotease FtsH"/>
    <property type="match status" value="1"/>
</dbReference>
<dbReference type="GO" id="GO:0005524">
    <property type="term" value="F:ATP binding"/>
    <property type="evidence" value="ECO:0007669"/>
    <property type="project" value="UniProtKB-UniRule"/>
</dbReference>
<dbReference type="Pfam" id="PF06480">
    <property type="entry name" value="FtsH_ext"/>
    <property type="match status" value="1"/>
</dbReference>
<evidence type="ECO:0000256" key="4">
    <source>
        <dbReference type="ARBA" id="ARBA00022670"/>
    </source>
</evidence>
<feature type="transmembrane region" description="Helical" evidence="15">
    <location>
        <begin position="146"/>
        <end position="168"/>
    </location>
</feature>
<dbReference type="Pfam" id="PF00004">
    <property type="entry name" value="AAA"/>
    <property type="match status" value="1"/>
</dbReference>
<dbReference type="InterPro" id="IPR003960">
    <property type="entry name" value="ATPase_AAA_CS"/>
</dbReference>
<dbReference type="GO" id="GO:0016887">
    <property type="term" value="F:ATP hydrolysis activity"/>
    <property type="evidence" value="ECO:0007669"/>
    <property type="project" value="UniProtKB-UniRule"/>
</dbReference>
<dbReference type="GO" id="GO:0008270">
    <property type="term" value="F:zinc ion binding"/>
    <property type="evidence" value="ECO:0007669"/>
    <property type="project" value="UniProtKB-UniRule"/>
</dbReference>
<dbReference type="FunFam" id="1.20.58.760:FF:000001">
    <property type="entry name" value="ATP-dependent zinc metalloprotease FtsH"/>
    <property type="match status" value="1"/>
</dbReference>
<comment type="similarity">
    <text evidence="14 15">In the central section; belongs to the AAA ATPase family.</text>
</comment>
<keyword evidence="11 15" id="KW-1133">Transmembrane helix</keyword>
<dbReference type="GO" id="GO:0006508">
    <property type="term" value="P:proteolysis"/>
    <property type="evidence" value="ECO:0007669"/>
    <property type="project" value="UniProtKB-KW"/>
</dbReference>
<dbReference type="InterPro" id="IPR011546">
    <property type="entry name" value="Pept_M41_FtsH_extracell"/>
</dbReference>
<dbReference type="EMBL" id="CP046161">
    <property type="protein sequence ID" value="QKO29677.1"/>
    <property type="molecule type" value="Genomic_DNA"/>
</dbReference>
<dbReference type="InterPro" id="IPR000642">
    <property type="entry name" value="Peptidase_M41"/>
</dbReference>
<dbReference type="InterPro" id="IPR041569">
    <property type="entry name" value="AAA_lid_3"/>
</dbReference>
<dbReference type="PANTHER" id="PTHR23076:SF97">
    <property type="entry name" value="ATP-DEPENDENT ZINC METALLOPROTEASE YME1L1"/>
    <property type="match status" value="1"/>
</dbReference>
<feature type="binding site" evidence="15">
    <location>
        <begin position="241"/>
        <end position="248"/>
    </location>
    <ligand>
        <name>ATP</name>
        <dbReference type="ChEBI" id="CHEBI:30616"/>
    </ligand>
</feature>
<keyword evidence="7 15" id="KW-0547">Nucleotide-binding</keyword>
<comment type="cofactor">
    <cofactor evidence="15">
        <name>Zn(2+)</name>
        <dbReference type="ChEBI" id="CHEBI:29105"/>
    </cofactor>
    <text evidence="15">Binds 1 zinc ion per subunit.</text>
</comment>
<feature type="binding site" evidence="15">
    <location>
        <position position="539"/>
    </location>
    <ligand>
        <name>Zn(2+)</name>
        <dbReference type="ChEBI" id="CHEBI:29105"/>
        <note>catalytic</note>
    </ligand>
</feature>
<feature type="active site" evidence="15">
    <location>
        <position position="463"/>
    </location>
</feature>
<protein>
    <recommendedName>
        <fullName evidence="15">ATP-dependent zinc metalloprotease FtsH</fullName>
        <ecNumber evidence="15">3.4.24.-</ecNumber>
    </recommendedName>
</protein>
<dbReference type="CDD" id="cd19501">
    <property type="entry name" value="RecA-like_FtsH"/>
    <property type="match status" value="1"/>
</dbReference>
<gene>
    <name evidence="19" type="primary">hflB</name>
    <name evidence="15" type="synonym">ftsH</name>
    <name evidence="19" type="ORF">GJQ69_03655</name>
    <name evidence="20" type="ORF">GKP14_00720</name>
</gene>
<reference evidence="20" key="2">
    <citation type="journal article" date="2021" name="Appl. Environ. Microbiol.">
        <title>Adaptability of a Caproate-Producing Bacterium Contributes to Its Dominance in an Anaerobic Fermentation System.</title>
        <authorList>
            <person name="Wang H."/>
            <person name="Gu Y."/>
            <person name="Zhou W."/>
            <person name="Zhao D."/>
            <person name="Qiao Z."/>
            <person name="Zheng J."/>
            <person name="Gao J."/>
            <person name="Chen X."/>
            <person name="Ren C."/>
            <person name="Xu Y."/>
        </authorList>
    </citation>
    <scope>NUCLEOTIDE SEQUENCE</scope>
    <source>
        <strain evidence="20">JNU-WLY1368</strain>
    </source>
</reference>
<dbReference type="HAMAP" id="MF_01458">
    <property type="entry name" value="FtsH"/>
    <property type="match status" value="1"/>
</dbReference>
<keyword evidence="4 15" id="KW-0645">Protease</keyword>
<organism evidence="19 21">
    <name type="scientific">Caproicibacterium lactatifermentans</name>
    <dbReference type="NCBI Taxonomy" id="2666138"/>
    <lineage>
        <taxon>Bacteria</taxon>
        <taxon>Bacillati</taxon>
        <taxon>Bacillota</taxon>
        <taxon>Clostridia</taxon>
        <taxon>Eubacteriales</taxon>
        <taxon>Oscillospiraceae</taxon>
        <taxon>Caproicibacterium</taxon>
    </lineage>
</organism>
<dbReference type="GO" id="GO:0004176">
    <property type="term" value="F:ATP-dependent peptidase activity"/>
    <property type="evidence" value="ECO:0007669"/>
    <property type="project" value="InterPro"/>
</dbReference>
<reference evidence="20" key="3">
    <citation type="journal article" date="2022" name="Int. J. Syst. Evol. Microbiol.">
        <title>Caproicibacterium lactatifermentans sp. nov., isolated from pit clay used for the production of Chinese strong aroma-type liquor.</title>
        <authorList>
            <person name="Wang H."/>
            <person name="Gu Y."/>
            <person name="Zhao D."/>
            <person name="Qiao Z."/>
            <person name="Zheng J."/>
            <person name="Gao J."/>
            <person name="Ren C."/>
            <person name="Xu Y."/>
        </authorList>
    </citation>
    <scope>NUCLEOTIDE SEQUENCE</scope>
    <source>
        <strain evidence="20">JNU-WLY1368</strain>
    </source>
</reference>
<dbReference type="SUPFAM" id="SSF52540">
    <property type="entry name" value="P-loop containing nucleoside triphosphate hydrolases"/>
    <property type="match status" value="1"/>
</dbReference>
<dbReference type="Gene3D" id="3.40.50.300">
    <property type="entry name" value="P-loop containing nucleotide triphosphate hydrolases"/>
    <property type="match status" value="1"/>
</dbReference>
<keyword evidence="22" id="KW-1185">Reference proteome</keyword>
<evidence type="ECO:0000256" key="9">
    <source>
        <dbReference type="ARBA" id="ARBA00022833"/>
    </source>
</evidence>
<dbReference type="EMBL" id="CP046051">
    <property type="protein sequence ID" value="QKN23650.1"/>
    <property type="molecule type" value="Genomic_DNA"/>
</dbReference>
<dbReference type="InterPro" id="IPR005936">
    <property type="entry name" value="FtsH"/>
</dbReference>
<dbReference type="FunFam" id="1.10.8.60:FF:000001">
    <property type="entry name" value="ATP-dependent zinc metalloprotease FtsH"/>
    <property type="match status" value="1"/>
</dbReference>
<dbReference type="Gene3D" id="1.10.8.60">
    <property type="match status" value="1"/>
</dbReference>
<evidence type="ECO:0000256" key="1">
    <source>
        <dbReference type="ARBA" id="ARBA00004370"/>
    </source>
</evidence>
<dbReference type="GO" id="GO:0005886">
    <property type="term" value="C:plasma membrane"/>
    <property type="evidence" value="ECO:0007669"/>
    <property type="project" value="UniProtKB-SubCell"/>
</dbReference>
<evidence type="ECO:0000256" key="6">
    <source>
        <dbReference type="ARBA" id="ARBA00022723"/>
    </source>
</evidence>
<dbReference type="Pfam" id="PF01434">
    <property type="entry name" value="Peptidase_M41"/>
    <property type="match status" value="1"/>
</dbReference>
<dbReference type="PANTHER" id="PTHR23076">
    <property type="entry name" value="METALLOPROTEASE M41 FTSH"/>
    <property type="match status" value="1"/>
</dbReference>
<dbReference type="SUPFAM" id="SSF140990">
    <property type="entry name" value="FtsH protease domain-like"/>
    <property type="match status" value="1"/>
</dbReference>
<comment type="subunit">
    <text evidence="15">Homohexamer.</text>
</comment>
<feature type="domain" description="AAA+ ATPase" evidence="18">
    <location>
        <begin position="233"/>
        <end position="371"/>
    </location>
</feature>
<evidence type="ECO:0000256" key="5">
    <source>
        <dbReference type="ARBA" id="ARBA00022692"/>
    </source>
</evidence>
<evidence type="ECO:0000313" key="20">
    <source>
        <dbReference type="EMBL" id="QKO29677.1"/>
    </source>
</evidence>
<dbReference type="Gene3D" id="1.20.58.760">
    <property type="entry name" value="Peptidase M41"/>
    <property type="match status" value="1"/>
</dbReference>
<dbReference type="InterPro" id="IPR003593">
    <property type="entry name" value="AAA+_ATPase"/>
</dbReference>
<reference evidence="21 22" key="1">
    <citation type="submission" date="2019-11" db="EMBL/GenBank/DDBJ databases">
        <authorList>
            <person name="Ren C."/>
            <person name="Wang H."/>
            <person name="Xu Y."/>
        </authorList>
    </citation>
    <scope>NUCLEOTIDE SEQUENCE [LARGE SCALE GENOMIC DNA]</scope>
    <source>
        <strain evidence="22">JNU-WLY1368</strain>
        <strain evidence="19 21">LBM 19010</strain>
    </source>
</reference>
<dbReference type="GO" id="GO:0004222">
    <property type="term" value="F:metalloendopeptidase activity"/>
    <property type="evidence" value="ECO:0007669"/>
    <property type="project" value="InterPro"/>
</dbReference>
<keyword evidence="12 15" id="KW-0482">Metalloprotease</keyword>
<dbReference type="InterPro" id="IPR037219">
    <property type="entry name" value="Peptidase_M41-like"/>
</dbReference>
<dbReference type="Pfam" id="PF17862">
    <property type="entry name" value="AAA_lid_3"/>
    <property type="match status" value="1"/>
</dbReference>
<name>A0A859DPE0_9FIRM</name>
<evidence type="ECO:0000313" key="22">
    <source>
        <dbReference type="Proteomes" id="UP000509623"/>
    </source>
</evidence>
<evidence type="ECO:0000256" key="2">
    <source>
        <dbReference type="ARBA" id="ARBA00010044"/>
    </source>
</evidence>
<evidence type="ECO:0000256" key="13">
    <source>
        <dbReference type="ARBA" id="ARBA00023136"/>
    </source>
</evidence>